<comment type="cofactor">
    <cofactor evidence="1">
        <name>Mg(2+)</name>
        <dbReference type="ChEBI" id="CHEBI:18420"/>
    </cofactor>
</comment>
<keyword evidence="2 3" id="KW-0378">Hydrolase</keyword>
<dbReference type="CDD" id="cd04678">
    <property type="entry name" value="NUDIX_MTH2_Nudt15"/>
    <property type="match status" value="1"/>
</dbReference>
<gene>
    <name evidence="5" type="ORF">CWB98_08300</name>
</gene>
<evidence type="ECO:0000313" key="6">
    <source>
        <dbReference type="Proteomes" id="UP000306719"/>
    </source>
</evidence>
<dbReference type="GO" id="GO:0016787">
    <property type="term" value="F:hydrolase activity"/>
    <property type="evidence" value="ECO:0007669"/>
    <property type="project" value="UniProtKB-KW"/>
</dbReference>
<dbReference type="Pfam" id="PF00293">
    <property type="entry name" value="NUDIX"/>
    <property type="match status" value="1"/>
</dbReference>
<dbReference type="PROSITE" id="PS00893">
    <property type="entry name" value="NUDIX_BOX"/>
    <property type="match status" value="1"/>
</dbReference>
<dbReference type="InterPro" id="IPR015797">
    <property type="entry name" value="NUDIX_hydrolase-like_dom_sf"/>
</dbReference>
<dbReference type="InterPro" id="IPR000086">
    <property type="entry name" value="NUDIX_hydrolase_dom"/>
</dbReference>
<evidence type="ECO:0000256" key="1">
    <source>
        <dbReference type="ARBA" id="ARBA00001946"/>
    </source>
</evidence>
<dbReference type="OrthoDB" id="9787476at2"/>
<dbReference type="Proteomes" id="UP000306719">
    <property type="component" value="Unassembled WGS sequence"/>
</dbReference>
<name>A0A5S3X131_9GAMM</name>
<dbReference type="InterPro" id="IPR020084">
    <property type="entry name" value="NUDIX_hydrolase_CS"/>
</dbReference>
<dbReference type="SUPFAM" id="SSF55811">
    <property type="entry name" value="Nudix"/>
    <property type="match status" value="1"/>
</dbReference>
<dbReference type="PRINTS" id="PR00502">
    <property type="entry name" value="NUDIXFAMILY"/>
</dbReference>
<proteinExistence type="inferred from homology"/>
<dbReference type="FunFam" id="3.90.79.10:FF:000060">
    <property type="entry name" value="Nudix hydrolase 1"/>
    <property type="match status" value="1"/>
</dbReference>
<organism evidence="5 6">
    <name type="scientific">Pseudoalteromonas rubra</name>
    <dbReference type="NCBI Taxonomy" id="43658"/>
    <lineage>
        <taxon>Bacteria</taxon>
        <taxon>Pseudomonadati</taxon>
        <taxon>Pseudomonadota</taxon>
        <taxon>Gammaproteobacteria</taxon>
        <taxon>Alteromonadales</taxon>
        <taxon>Pseudoalteromonadaceae</taxon>
        <taxon>Pseudoalteromonas</taxon>
    </lineage>
</organism>
<evidence type="ECO:0000256" key="2">
    <source>
        <dbReference type="ARBA" id="ARBA00022801"/>
    </source>
</evidence>
<dbReference type="PANTHER" id="PTHR16099">
    <property type="entry name" value="8-OXO-DGTP DIPHOSPHATES NUDT15"/>
    <property type="match status" value="1"/>
</dbReference>
<reference evidence="5 6" key="1">
    <citation type="submission" date="2018-01" db="EMBL/GenBank/DDBJ databases">
        <authorList>
            <person name="Paulsen S."/>
            <person name="Gram L.K."/>
        </authorList>
    </citation>
    <scope>NUCLEOTIDE SEQUENCE [LARGE SCALE GENOMIC DNA]</scope>
    <source>
        <strain evidence="5 6">S2599</strain>
    </source>
</reference>
<evidence type="ECO:0000259" key="4">
    <source>
        <dbReference type="PROSITE" id="PS51462"/>
    </source>
</evidence>
<dbReference type="PROSITE" id="PS51462">
    <property type="entry name" value="NUDIX"/>
    <property type="match status" value="1"/>
</dbReference>
<dbReference type="InterPro" id="IPR020476">
    <property type="entry name" value="Nudix_hydrolase"/>
</dbReference>
<dbReference type="EMBL" id="PNCJ01000012">
    <property type="protein sequence ID" value="TMP37949.1"/>
    <property type="molecule type" value="Genomic_DNA"/>
</dbReference>
<comment type="caution">
    <text evidence="5">The sequence shown here is derived from an EMBL/GenBank/DDBJ whole genome shotgun (WGS) entry which is preliminary data.</text>
</comment>
<reference evidence="6" key="2">
    <citation type="submission" date="2019-06" db="EMBL/GenBank/DDBJ databases">
        <title>Co-occurence of chitin degradation, pigmentation and bioactivity in marine Pseudoalteromonas.</title>
        <authorList>
            <person name="Sonnenschein E.C."/>
            <person name="Bech P.K."/>
        </authorList>
    </citation>
    <scope>NUCLEOTIDE SEQUENCE [LARGE SCALE GENOMIC DNA]</scope>
    <source>
        <strain evidence="6">S2599</strain>
    </source>
</reference>
<protein>
    <submittedName>
        <fullName evidence="5">ADP-ribose pyrophosphatase</fullName>
    </submittedName>
</protein>
<sequence length="137" mass="15536">MQSVVRVGVAVVIKRQDKILLGERIGSHGAHTWATPGGHLEMGESVEQCARREVLEETGLTLTQVTRLDYTNDVFESDGKHYITLFVTGECLNEEPQLLEPNKCLQWRWFSPNALPEPLFLSLQNLIRDNPDCFERG</sequence>
<accession>A0A5S3X131</accession>
<comment type="similarity">
    <text evidence="3">Belongs to the Nudix hydrolase family.</text>
</comment>
<dbReference type="AlphaFoldDB" id="A0A5S3X131"/>
<dbReference type="Gene3D" id="3.90.79.10">
    <property type="entry name" value="Nucleoside Triphosphate Pyrophosphohydrolase"/>
    <property type="match status" value="1"/>
</dbReference>
<evidence type="ECO:0000313" key="5">
    <source>
        <dbReference type="EMBL" id="TMP37949.1"/>
    </source>
</evidence>
<evidence type="ECO:0000256" key="3">
    <source>
        <dbReference type="RuleBase" id="RU003476"/>
    </source>
</evidence>
<dbReference type="RefSeq" id="WP_138544421.1">
    <property type="nucleotide sequence ID" value="NZ_PNCJ01000012.1"/>
</dbReference>
<feature type="domain" description="Nudix hydrolase" evidence="4">
    <location>
        <begin position="4"/>
        <end position="135"/>
    </location>
</feature>
<dbReference type="PANTHER" id="PTHR16099:SF5">
    <property type="entry name" value="NUCLEOTIDE TRIPHOSPHATE DIPHOSPHATASE NUDT15"/>
    <property type="match status" value="1"/>
</dbReference>